<keyword evidence="1" id="KW-0175">Coiled coil</keyword>
<reference evidence="3 4" key="1">
    <citation type="submission" date="2018-02" db="EMBL/GenBank/DDBJ databases">
        <title>Genomic Encyclopedia of Archaeal and Bacterial Type Strains, Phase II (KMG-II): from individual species to whole genera.</title>
        <authorList>
            <person name="Goeker M."/>
        </authorList>
    </citation>
    <scope>NUCLEOTIDE SEQUENCE [LARGE SCALE GENOMIC DNA]</scope>
    <source>
        <strain evidence="3 4">DSM 22857</strain>
    </source>
</reference>
<organism evidence="3 4">
    <name type="scientific">Kineococcus xinjiangensis</name>
    <dbReference type="NCBI Taxonomy" id="512762"/>
    <lineage>
        <taxon>Bacteria</taxon>
        <taxon>Bacillati</taxon>
        <taxon>Actinomycetota</taxon>
        <taxon>Actinomycetes</taxon>
        <taxon>Kineosporiales</taxon>
        <taxon>Kineosporiaceae</taxon>
        <taxon>Kineococcus</taxon>
    </lineage>
</organism>
<feature type="domain" description="Transglycosylase SLT" evidence="2">
    <location>
        <begin position="306"/>
        <end position="359"/>
    </location>
</feature>
<dbReference type="PANTHER" id="PTHR30163:SF8">
    <property type="entry name" value="LYTIC MUREIN TRANSGLYCOSYLASE"/>
    <property type="match status" value="1"/>
</dbReference>
<dbReference type="Proteomes" id="UP000239485">
    <property type="component" value="Unassembled WGS sequence"/>
</dbReference>
<feature type="coiled-coil region" evidence="1">
    <location>
        <begin position="200"/>
        <end position="254"/>
    </location>
</feature>
<dbReference type="Pfam" id="PF13406">
    <property type="entry name" value="SLT_2"/>
    <property type="match status" value="1"/>
</dbReference>
<dbReference type="PANTHER" id="PTHR30163">
    <property type="entry name" value="MEMBRANE-BOUND LYTIC MUREIN TRANSGLYCOSYLASE B"/>
    <property type="match status" value="1"/>
</dbReference>
<protein>
    <submittedName>
        <fullName evidence="3">Transglycosylase protein with SLT domain</fullName>
    </submittedName>
</protein>
<dbReference type="CDD" id="cd13399">
    <property type="entry name" value="Slt35-like"/>
    <property type="match status" value="1"/>
</dbReference>
<evidence type="ECO:0000313" key="4">
    <source>
        <dbReference type="Proteomes" id="UP000239485"/>
    </source>
</evidence>
<dbReference type="GO" id="GO:0008933">
    <property type="term" value="F:peptidoglycan lytic transglycosylase activity"/>
    <property type="evidence" value="ECO:0007669"/>
    <property type="project" value="TreeGrafter"/>
</dbReference>
<dbReference type="RefSeq" id="WP_211291301.1">
    <property type="nucleotide sequence ID" value="NZ_PTJD01000021.1"/>
</dbReference>
<dbReference type="InterPro" id="IPR031304">
    <property type="entry name" value="SLT_2"/>
</dbReference>
<keyword evidence="4" id="KW-1185">Reference proteome</keyword>
<dbReference type="Gene3D" id="1.10.530.10">
    <property type="match status" value="1"/>
</dbReference>
<comment type="caution">
    <text evidence="3">The sequence shown here is derived from an EMBL/GenBank/DDBJ whole genome shotgun (WGS) entry which is preliminary data.</text>
</comment>
<evidence type="ECO:0000259" key="2">
    <source>
        <dbReference type="Pfam" id="PF13406"/>
    </source>
</evidence>
<dbReference type="EMBL" id="PTJD01000021">
    <property type="protein sequence ID" value="PPK90903.1"/>
    <property type="molecule type" value="Genomic_DNA"/>
</dbReference>
<gene>
    <name evidence="3" type="ORF">CLV92_12133</name>
</gene>
<dbReference type="InterPro" id="IPR043426">
    <property type="entry name" value="MltB-like"/>
</dbReference>
<dbReference type="GO" id="GO:0009253">
    <property type="term" value="P:peptidoglycan catabolic process"/>
    <property type="evidence" value="ECO:0007669"/>
    <property type="project" value="TreeGrafter"/>
</dbReference>
<accession>A0A2S6ICE5</accession>
<sequence length="395" mass="40546">MRTSAQHRTTTSAVASLLAAGVVLVAFLHVLLAAPAAATAAGGQVARQGAVETAAQAARAAAAAGERVDALGARLTELNEAARQQQEAVSSAVSATIRAETSATTARSTAENSRRAQGRRVRALYMAGGAAMAPSLQLELWRTAISGGDVLLAQRGQRLAVEDLLERDELAAAATATADAAADRASTDADEHAYEAIAGVRRLADAAEVLGTDLARAENELAALSSRARDLAAAEEAARRLAELKAAAEVATAEAAKGTGKVRARPVAADWASLYRDGAATCPGMRVSLLAAVGQVESGHGRNNGPSSAGAIGPMQFMPPTFAAYGVDGDGDGARDAWAPSDAVHSAANYLCANGGGKGRDAEARALYRYNRADWYVTMVQRIADEMDTTGVLVR</sequence>
<evidence type="ECO:0000313" key="3">
    <source>
        <dbReference type="EMBL" id="PPK90903.1"/>
    </source>
</evidence>
<dbReference type="SUPFAM" id="SSF53955">
    <property type="entry name" value="Lysozyme-like"/>
    <property type="match status" value="1"/>
</dbReference>
<dbReference type="InterPro" id="IPR023346">
    <property type="entry name" value="Lysozyme-like_dom_sf"/>
</dbReference>
<dbReference type="AlphaFoldDB" id="A0A2S6ICE5"/>
<evidence type="ECO:0000256" key="1">
    <source>
        <dbReference type="SAM" id="Coils"/>
    </source>
</evidence>
<proteinExistence type="predicted"/>
<name>A0A2S6ICE5_9ACTN</name>